<sequence length="662" mass="73586">MNTGRRALKFKGGSSAPLNASAATRNLSKCHLGSVIFGCTNSTIKECLSKQLFGLPTQHFSYVKNIDPGLPLFLFNYSNRKLHGIFEAASYGQMNINPYGWTTDGSERTLYPAQVQIHVRMECQPLLENQFKPIITDNYYGPSHFWFELDHAQTNKLISLLASQAVASRVPQFTTKWRTFCTGLSSLETSDGSDKIKPEILEEHFDLASQVSDTVDVNSSLDAGNRAFEAHFDANLANEEEEYRIFLKLQQLATNHHESSLPLTSDTECTTSNKDTNLENKGNSGEPIESKDNNEEDCGSSTELQSLMAKLVQEIQELKDYKAEQAEKIAFLETKLLEAEGEIQELKSRMMSSSLSNSNAVEPERAVGEEQFEDSCLDPNESIFLIGGYDGESWLSTLELYDPFRDVIKSLRPMRNVRSYASVAWLNSQLYVFGGGNGYSAWYNTVESYNLETDQWTLGPSLSAEKGSLGGVTIGNKLFAIGGGNGIESFSDVEMLDLDLGRWICTRSMLQRRFAVAAVELDGLLYATGGFDGSDYLKSAERFDIREHSWTQIPSMNAKRGCHSLVALNDKLYVIGGFDGDSMVSSVEVYDPRMESWIIGEPMKNSRGYAAAGVINESIHVIGGVRLDGTIMDTAESYKEGRGWQESRSRVLKKRCFLSAIV</sequence>
<evidence type="ECO:0000256" key="2">
    <source>
        <dbReference type="SAM" id="MobiDB-lite"/>
    </source>
</evidence>
<keyword evidence="4" id="KW-1185">Reference proteome</keyword>
<dbReference type="Pfam" id="PF01344">
    <property type="entry name" value="Kelch_1"/>
    <property type="match status" value="1"/>
</dbReference>
<evidence type="ECO:0000313" key="5">
    <source>
        <dbReference type="RefSeq" id="XP_022157257.1"/>
    </source>
</evidence>
<reference evidence="5" key="1">
    <citation type="submission" date="2025-08" db="UniProtKB">
        <authorList>
            <consortium name="RefSeq"/>
        </authorList>
    </citation>
    <scope>IDENTIFICATION</scope>
    <source>
        <strain evidence="5">OHB3-1</strain>
    </source>
</reference>
<feature type="region of interest" description="Disordered" evidence="2">
    <location>
        <begin position="257"/>
        <end position="301"/>
    </location>
</feature>
<dbReference type="InterPro" id="IPR006652">
    <property type="entry name" value="Kelch_1"/>
</dbReference>
<name>A0A6J1DU24_MOMCH</name>
<dbReference type="SMART" id="SM00767">
    <property type="entry name" value="DCD"/>
    <property type="match status" value="1"/>
</dbReference>
<dbReference type="InterPro" id="IPR015915">
    <property type="entry name" value="Kelch-typ_b-propeller"/>
</dbReference>
<dbReference type="PANTHER" id="PTHR46034">
    <property type="match status" value="1"/>
</dbReference>
<proteinExistence type="predicted"/>
<organism evidence="4 5">
    <name type="scientific">Momordica charantia</name>
    <name type="common">Bitter gourd</name>
    <name type="synonym">Balsam pear</name>
    <dbReference type="NCBI Taxonomy" id="3673"/>
    <lineage>
        <taxon>Eukaryota</taxon>
        <taxon>Viridiplantae</taxon>
        <taxon>Streptophyta</taxon>
        <taxon>Embryophyta</taxon>
        <taxon>Tracheophyta</taxon>
        <taxon>Spermatophyta</taxon>
        <taxon>Magnoliopsida</taxon>
        <taxon>eudicotyledons</taxon>
        <taxon>Gunneridae</taxon>
        <taxon>Pentapetalae</taxon>
        <taxon>rosids</taxon>
        <taxon>fabids</taxon>
        <taxon>Cucurbitales</taxon>
        <taxon>Cucurbitaceae</taxon>
        <taxon>Momordiceae</taxon>
        <taxon>Momordica</taxon>
    </lineage>
</organism>
<dbReference type="PANTHER" id="PTHR46034:SF7">
    <property type="entry name" value="INFLUENZA VIRUS NS1A-BINDING PROTEIN"/>
    <property type="match status" value="1"/>
</dbReference>
<dbReference type="InterPro" id="IPR013989">
    <property type="entry name" value="Dev_and_cell_death_domain"/>
</dbReference>
<dbReference type="OrthoDB" id="45365at2759"/>
<dbReference type="Gene3D" id="2.120.10.80">
    <property type="entry name" value="Kelch-type beta propeller"/>
    <property type="match status" value="2"/>
</dbReference>
<dbReference type="GO" id="GO:0034976">
    <property type="term" value="P:response to endoplasmic reticulum stress"/>
    <property type="evidence" value="ECO:0007669"/>
    <property type="project" value="InterPro"/>
</dbReference>
<feature type="domain" description="DCD" evidence="3">
    <location>
        <begin position="30"/>
        <end position="163"/>
    </location>
</feature>
<evidence type="ECO:0000313" key="4">
    <source>
        <dbReference type="Proteomes" id="UP000504603"/>
    </source>
</evidence>
<dbReference type="RefSeq" id="XP_022157257.1">
    <property type="nucleotide sequence ID" value="XM_022301565.1"/>
</dbReference>
<dbReference type="PROSITE" id="PS51222">
    <property type="entry name" value="DCD"/>
    <property type="match status" value="1"/>
</dbReference>
<dbReference type="Pfam" id="PF24681">
    <property type="entry name" value="Kelch_KLHDC2_KLHL20_DRC7"/>
    <property type="match status" value="1"/>
</dbReference>
<dbReference type="AlphaFoldDB" id="A0A6J1DU24"/>
<dbReference type="InterPro" id="IPR044832">
    <property type="entry name" value="NRP-like"/>
</dbReference>
<dbReference type="SUPFAM" id="SSF117281">
    <property type="entry name" value="Kelch motif"/>
    <property type="match status" value="1"/>
</dbReference>
<evidence type="ECO:0000259" key="3">
    <source>
        <dbReference type="PROSITE" id="PS51222"/>
    </source>
</evidence>
<dbReference type="KEGG" id="mcha:111024010"/>
<dbReference type="Proteomes" id="UP000504603">
    <property type="component" value="Unplaced"/>
</dbReference>
<dbReference type="GeneID" id="111024010"/>
<accession>A0A6J1DU24</accession>
<protein>
    <submittedName>
        <fullName evidence="5">Influenza virus NS1A-binding protein homolog</fullName>
    </submittedName>
</protein>
<evidence type="ECO:0000256" key="1">
    <source>
        <dbReference type="SAM" id="Coils"/>
    </source>
</evidence>
<dbReference type="SMART" id="SM00612">
    <property type="entry name" value="Kelch"/>
    <property type="match status" value="5"/>
</dbReference>
<feature type="compositionally biased region" description="Polar residues" evidence="2">
    <location>
        <begin position="261"/>
        <end position="283"/>
    </location>
</feature>
<gene>
    <name evidence="5" type="primary">LOC111024010</name>
</gene>
<feature type="coiled-coil region" evidence="1">
    <location>
        <begin position="304"/>
        <end position="349"/>
    </location>
</feature>
<keyword evidence="1" id="KW-0175">Coiled coil</keyword>
<dbReference type="Pfam" id="PF10539">
    <property type="entry name" value="Dev_Cell_Death"/>
    <property type="match status" value="1"/>
</dbReference>